<organism evidence="2 3">
    <name type="scientific">Actinoallomurus vinaceus</name>
    <dbReference type="NCBI Taxonomy" id="1080074"/>
    <lineage>
        <taxon>Bacteria</taxon>
        <taxon>Bacillati</taxon>
        <taxon>Actinomycetota</taxon>
        <taxon>Actinomycetes</taxon>
        <taxon>Streptosporangiales</taxon>
        <taxon>Thermomonosporaceae</taxon>
        <taxon>Actinoallomurus</taxon>
    </lineage>
</organism>
<accession>A0ABP8UAY9</accession>
<keyword evidence="1" id="KW-1133">Transmembrane helix</keyword>
<dbReference type="EMBL" id="BAABHK010000004">
    <property type="protein sequence ID" value="GAA4625799.1"/>
    <property type="molecule type" value="Genomic_DNA"/>
</dbReference>
<name>A0ABP8UAY9_9ACTN</name>
<evidence type="ECO:0000313" key="2">
    <source>
        <dbReference type="EMBL" id="GAA4625799.1"/>
    </source>
</evidence>
<gene>
    <name evidence="2" type="ORF">GCM10023196_031380</name>
</gene>
<keyword evidence="1" id="KW-0812">Transmembrane</keyword>
<dbReference type="Proteomes" id="UP001501442">
    <property type="component" value="Unassembled WGS sequence"/>
</dbReference>
<keyword evidence="1" id="KW-0472">Membrane</keyword>
<evidence type="ECO:0008006" key="4">
    <source>
        <dbReference type="Google" id="ProtNLM"/>
    </source>
</evidence>
<keyword evidence="3" id="KW-1185">Reference proteome</keyword>
<proteinExistence type="predicted"/>
<evidence type="ECO:0000256" key="1">
    <source>
        <dbReference type="SAM" id="Phobius"/>
    </source>
</evidence>
<comment type="caution">
    <text evidence="2">The sequence shown here is derived from an EMBL/GenBank/DDBJ whole genome shotgun (WGS) entry which is preliminary data.</text>
</comment>
<reference evidence="3" key="1">
    <citation type="journal article" date="2019" name="Int. J. Syst. Evol. Microbiol.">
        <title>The Global Catalogue of Microorganisms (GCM) 10K type strain sequencing project: providing services to taxonomists for standard genome sequencing and annotation.</title>
        <authorList>
            <consortium name="The Broad Institute Genomics Platform"/>
            <consortium name="The Broad Institute Genome Sequencing Center for Infectious Disease"/>
            <person name="Wu L."/>
            <person name="Ma J."/>
        </authorList>
    </citation>
    <scope>NUCLEOTIDE SEQUENCE [LARGE SCALE GENOMIC DNA]</scope>
    <source>
        <strain evidence="3">JCM 17939</strain>
    </source>
</reference>
<dbReference type="PROSITE" id="PS51257">
    <property type="entry name" value="PROKAR_LIPOPROTEIN"/>
    <property type="match status" value="1"/>
</dbReference>
<protein>
    <recommendedName>
        <fullName evidence="4">DUF3558 domain-containing protein</fullName>
    </recommendedName>
</protein>
<sequence length="176" mass="19286">MAGRRALAGGGLVAVVVGVVLFLVGCGGKYQRTVVKDPCRLLDRSLVRQLTGSDRGTGGAPSPGQWGCDWRSGDGISLTVGVTVFKSRRYGDDVHAARRSYEGMRRQEVGQTRLIPIKNVDGKACWHARPGTMEVLVHRYDVVARVTYTGTRPAANRHVKREQIARLLAENLMHHL</sequence>
<feature type="transmembrane region" description="Helical" evidence="1">
    <location>
        <begin position="6"/>
        <end position="26"/>
    </location>
</feature>
<evidence type="ECO:0000313" key="3">
    <source>
        <dbReference type="Proteomes" id="UP001501442"/>
    </source>
</evidence>